<keyword evidence="4" id="KW-1185">Reference proteome</keyword>
<reference evidence="3 4" key="1">
    <citation type="journal article" date="2023" name="Sci. Data">
        <title>Genome assembly of the Korean intertidal mud-creeper Batillaria attramentaria.</title>
        <authorList>
            <person name="Patra A.K."/>
            <person name="Ho P.T."/>
            <person name="Jun S."/>
            <person name="Lee S.J."/>
            <person name="Kim Y."/>
            <person name="Won Y.J."/>
        </authorList>
    </citation>
    <scope>NUCLEOTIDE SEQUENCE [LARGE SCALE GENOMIC DNA]</scope>
    <source>
        <strain evidence="3">Wonlab-2016</strain>
    </source>
</reference>
<feature type="compositionally biased region" description="Polar residues" evidence="1">
    <location>
        <begin position="72"/>
        <end position="83"/>
    </location>
</feature>
<sequence>MQPEHRRTRLWRIVFALVWPFSSGEVTSASGSVLSAAQQMRHVGYLGLTSIVETPSPTGTNPSDGVRRRQGSKSPSAKKTPGQSSKKRKTEATTASSASTPRPLANGVPDLLTSSESLTEKRAKSDPNKRRSRRTSQRENSGVRTAARNLCA</sequence>
<feature type="chain" id="PRO_5044768123" description="Secreted protein" evidence="2">
    <location>
        <begin position="25"/>
        <end position="152"/>
    </location>
</feature>
<feature type="compositionally biased region" description="Basic and acidic residues" evidence="1">
    <location>
        <begin position="118"/>
        <end position="129"/>
    </location>
</feature>
<name>A0ABD0KG67_9CAEN</name>
<evidence type="ECO:0008006" key="5">
    <source>
        <dbReference type="Google" id="ProtNLM"/>
    </source>
</evidence>
<organism evidence="3 4">
    <name type="scientific">Batillaria attramentaria</name>
    <dbReference type="NCBI Taxonomy" id="370345"/>
    <lineage>
        <taxon>Eukaryota</taxon>
        <taxon>Metazoa</taxon>
        <taxon>Spiralia</taxon>
        <taxon>Lophotrochozoa</taxon>
        <taxon>Mollusca</taxon>
        <taxon>Gastropoda</taxon>
        <taxon>Caenogastropoda</taxon>
        <taxon>Sorbeoconcha</taxon>
        <taxon>Cerithioidea</taxon>
        <taxon>Batillariidae</taxon>
        <taxon>Batillaria</taxon>
    </lineage>
</organism>
<accession>A0ABD0KG67</accession>
<keyword evidence="2" id="KW-0732">Signal</keyword>
<feature type="signal peptide" evidence="2">
    <location>
        <begin position="1"/>
        <end position="24"/>
    </location>
</feature>
<gene>
    <name evidence="3" type="ORF">BaRGS_00022727</name>
</gene>
<proteinExistence type="predicted"/>
<protein>
    <recommendedName>
        <fullName evidence="5">Secreted protein</fullName>
    </recommendedName>
</protein>
<feature type="compositionally biased region" description="Polar residues" evidence="1">
    <location>
        <begin position="51"/>
        <end position="63"/>
    </location>
</feature>
<evidence type="ECO:0000256" key="1">
    <source>
        <dbReference type="SAM" id="MobiDB-lite"/>
    </source>
</evidence>
<dbReference type="EMBL" id="JACVVK020000185">
    <property type="protein sequence ID" value="KAK7485975.1"/>
    <property type="molecule type" value="Genomic_DNA"/>
</dbReference>
<dbReference type="Proteomes" id="UP001519460">
    <property type="component" value="Unassembled WGS sequence"/>
</dbReference>
<feature type="region of interest" description="Disordered" evidence="1">
    <location>
        <begin position="51"/>
        <end position="152"/>
    </location>
</feature>
<comment type="caution">
    <text evidence="3">The sequence shown here is derived from an EMBL/GenBank/DDBJ whole genome shotgun (WGS) entry which is preliminary data.</text>
</comment>
<evidence type="ECO:0000256" key="2">
    <source>
        <dbReference type="SAM" id="SignalP"/>
    </source>
</evidence>
<evidence type="ECO:0000313" key="4">
    <source>
        <dbReference type="Proteomes" id="UP001519460"/>
    </source>
</evidence>
<dbReference type="AlphaFoldDB" id="A0ABD0KG67"/>
<evidence type="ECO:0000313" key="3">
    <source>
        <dbReference type="EMBL" id="KAK7485975.1"/>
    </source>
</evidence>